<dbReference type="EMBL" id="FXUG01000003">
    <property type="protein sequence ID" value="SMP51701.1"/>
    <property type="molecule type" value="Genomic_DNA"/>
</dbReference>
<name>A0ABY1PX14_9BACT</name>
<evidence type="ECO:0000313" key="1">
    <source>
        <dbReference type="EMBL" id="SMP51701.1"/>
    </source>
</evidence>
<gene>
    <name evidence="1" type="ORF">SAMN06265222_103330</name>
</gene>
<organism evidence="1 2">
    <name type="scientific">Neorhodopirellula lusitana</name>
    <dbReference type="NCBI Taxonomy" id="445327"/>
    <lineage>
        <taxon>Bacteria</taxon>
        <taxon>Pseudomonadati</taxon>
        <taxon>Planctomycetota</taxon>
        <taxon>Planctomycetia</taxon>
        <taxon>Pirellulales</taxon>
        <taxon>Pirellulaceae</taxon>
        <taxon>Neorhodopirellula</taxon>
    </lineage>
</organism>
<comment type="caution">
    <text evidence="1">The sequence shown here is derived from an EMBL/GenBank/DDBJ whole genome shotgun (WGS) entry which is preliminary data.</text>
</comment>
<evidence type="ECO:0000313" key="2">
    <source>
        <dbReference type="Proteomes" id="UP001158067"/>
    </source>
</evidence>
<sequence length="71" mass="7166">MPCGPPCWIVSSGTGSSAASQLNRLGSRFGAGYGFNAISGPIVQTVKTINLISRCDAALVPVAVKASGEMP</sequence>
<proteinExistence type="predicted"/>
<keyword evidence="2" id="KW-1185">Reference proteome</keyword>
<dbReference type="Proteomes" id="UP001158067">
    <property type="component" value="Unassembled WGS sequence"/>
</dbReference>
<reference evidence="1 2" key="1">
    <citation type="submission" date="2017-05" db="EMBL/GenBank/DDBJ databases">
        <authorList>
            <person name="Varghese N."/>
            <person name="Submissions S."/>
        </authorList>
    </citation>
    <scope>NUCLEOTIDE SEQUENCE [LARGE SCALE GENOMIC DNA]</scope>
    <source>
        <strain evidence="1 2">DSM 25457</strain>
    </source>
</reference>
<protein>
    <submittedName>
        <fullName evidence="1">Uncharacterized protein</fullName>
    </submittedName>
</protein>
<accession>A0ABY1PX14</accession>